<dbReference type="InterPro" id="IPR010225">
    <property type="entry name" value="HrpB"/>
</dbReference>
<accession>A0A944QVH8</accession>
<gene>
    <name evidence="7" type="primary">hrpB</name>
    <name evidence="7" type="ORF">KME65_19980</name>
</gene>
<dbReference type="CDD" id="cd18791">
    <property type="entry name" value="SF2_C_RHA"/>
    <property type="match status" value="1"/>
</dbReference>
<dbReference type="CDD" id="cd17990">
    <property type="entry name" value="DEXHc_HrpB"/>
    <property type="match status" value="1"/>
</dbReference>
<reference evidence="7 8" key="1">
    <citation type="submission" date="2021-05" db="EMBL/GenBank/DDBJ databases">
        <title>Genetic and Functional Diversity in Clade A Lucinid endosymbionts from the Bahamas.</title>
        <authorList>
            <person name="Giani N.M."/>
            <person name="Engel A.S."/>
            <person name="Campbell B.J."/>
        </authorList>
    </citation>
    <scope>NUCLEOTIDE SEQUENCE [LARGE SCALE GENOMIC DNA]</scope>
    <source>
        <strain evidence="7">LUC16012Gg_MoonRockCtena</strain>
    </source>
</reference>
<dbReference type="PANTHER" id="PTHR43519">
    <property type="entry name" value="ATP-DEPENDENT RNA HELICASE HRPB"/>
    <property type="match status" value="1"/>
</dbReference>
<dbReference type="PROSITE" id="PS51194">
    <property type="entry name" value="HELICASE_CTER"/>
    <property type="match status" value="1"/>
</dbReference>
<evidence type="ECO:0000256" key="1">
    <source>
        <dbReference type="ARBA" id="ARBA00022741"/>
    </source>
</evidence>
<keyword evidence="2" id="KW-0378">Hydrolase</keyword>
<dbReference type="Proteomes" id="UP000770889">
    <property type="component" value="Unassembled WGS sequence"/>
</dbReference>
<dbReference type="Pfam" id="PF04408">
    <property type="entry name" value="WHD_HA2"/>
    <property type="match status" value="1"/>
</dbReference>
<comment type="caution">
    <text evidence="7">The sequence shown here is derived from an EMBL/GenBank/DDBJ whole genome shotgun (WGS) entry which is preliminary data.</text>
</comment>
<sequence length="844" mass="94425">MLSSVTELPVNRIIPVLANALASSGRAVLSAPPGSGKTTLVPIQLLKAPWMQGKSLLLLEPRRLAARTAASRMAQLLGEAVGEQVGYSIRLERKVSPKTRIEVVTEGILTRRLQQDPQLEEVGLLIFDEFHERNLQSDLALALALDAQQGLREDLRLLVMSATLDTKRVVDLMEDAPVVTAEGRTFPVAHHYLGIKPDRRAVAEQVAAAVTKVWHQEQGDILVFLPGVAEIRRVERRLAARLADSDQPPLITPLYGDLPKAEQDLALLPDRRGRRRVVLTTAIAETSLTIEGVSTVVDSGWSRLPRFLPAIGLTRLETVAVSRAAADQRAGRAGRIGPGSCYRLWSPHYQEQLPEFHQAEILQADLAPLALELAAWGVADPGSLRWLDPPPRAAYDQACDLLRMLGALDRRHRLTKMGREMVSLPAHPRLAHILINVNRRERQLACDLSALLSERDIIKRQQDSYPGVDLEYRIRLLTSWRDRLPTSGPQGIDKDACRRVDRISRDWSRRIRHLDAAPRRDGLSAAQLLALAYPDRLAQHTGQGRFRLANGRAALLEAWDPLANQAFLVIAQLDAGETQGRARLAAAITETEIRQLPDIEIEHESRVEWDKREQRVKAYAEERIGAVVLTNRPITAPDPDAVACAMLQGVTGMGLAALPWNKQLRNWQMRVCWLGSQLNDSNWPDLADAWLSAHLDDWLAPWLEGVSSRDQLQRIDLTGILHGMLDWQQKQRLEREAPSHLQVPSGSRIPLRYSLEAAPILAVRLQEMFGLADTPRICSGRVPVMLHLLSPAQRPMQITDDLAGFWERTYPQVKRELKGRYPKHFWPDDPMQAEATARAKPRKS</sequence>
<name>A0A944QVH8_9GAMM</name>
<dbReference type="Pfam" id="PF08482">
    <property type="entry name" value="HrpB_C"/>
    <property type="match status" value="1"/>
</dbReference>
<keyword evidence="4" id="KW-0067">ATP-binding</keyword>
<evidence type="ECO:0000256" key="3">
    <source>
        <dbReference type="ARBA" id="ARBA00022806"/>
    </source>
</evidence>
<dbReference type="SMART" id="SM00847">
    <property type="entry name" value="HA2"/>
    <property type="match status" value="1"/>
</dbReference>
<dbReference type="AlphaFoldDB" id="A0A944QVH8"/>
<dbReference type="GO" id="GO:0004386">
    <property type="term" value="F:helicase activity"/>
    <property type="evidence" value="ECO:0007669"/>
    <property type="project" value="UniProtKB-KW"/>
</dbReference>
<dbReference type="Gene3D" id="1.20.120.1080">
    <property type="match status" value="1"/>
</dbReference>
<dbReference type="GO" id="GO:0016787">
    <property type="term" value="F:hydrolase activity"/>
    <property type="evidence" value="ECO:0007669"/>
    <property type="project" value="UniProtKB-KW"/>
</dbReference>
<dbReference type="InterPro" id="IPR001650">
    <property type="entry name" value="Helicase_C-like"/>
</dbReference>
<dbReference type="Pfam" id="PF00270">
    <property type="entry name" value="DEAD"/>
    <property type="match status" value="1"/>
</dbReference>
<dbReference type="SMART" id="SM00490">
    <property type="entry name" value="HELICc"/>
    <property type="match status" value="1"/>
</dbReference>
<dbReference type="SUPFAM" id="SSF52540">
    <property type="entry name" value="P-loop containing nucleoside triphosphate hydrolases"/>
    <property type="match status" value="1"/>
</dbReference>
<evidence type="ECO:0000313" key="8">
    <source>
        <dbReference type="Proteomes" id="UP000770889"/>
    </source>
</evidence>
<dbReference type="EMBL" id="JAHHGM010000032">
    <property type="protein sequence ID" value="MBT2991247.1"/>
    <property type="molecule type" value="Genomic_DNA"/>
</dbReference>
<dbReference type="NCBIfam" id="TIGR01970">
    <property type="entry name" value="DEAH_box_HrpB"/>
    <property type="match status" value="1"/>
</dbReference>
<feature type="domain" description="Helicase C-terminal" evidence="6">
    <location>
        <begin position="205"/>
        <end position="377"/>
    </location>
</feature>
<dbReference type="InterPro" id="IPR048333">
    <property type="entry name" value="HA2_WH"/>
</dbReference>
<dbReference type="GO" id="GO:0003676">
    <property type="term" value="F:nucleic acid binding"/>
    <property type="evidence" value="ECO:0007669"/>
    <property type="project" value="InterPro"/>
</dbReference>
<dbReference type="SMART" id="SM00487">
    <property type="entry name" value="DEXDc"/>
    <property type="match status" value="1"/>
</dbReference>
<evidence type="ECO:0000256" key="2">
    <source>
        <dbReference type="ARBA" id="ARBA00022801"/>
    </source>
</evidence>
<evidence type="ECO:0000259" key="6">
    <source>
        <dbReference type="PROSITE" id="PS51194"/>
    </source>
</evidence>
<dbReference type="InterPro" id="IPR056329">
    <property type="entry name" value="CON_HrpB"/>
</dbReference>
<keyword evidence="3 7" id="KW-0347">Helicase</keyword>
<evidence type="ECO:0000256" key="4">
    <source>
        <dbReference type="ARBA" id="ARBA00022840"/>
    </source>
</evidence>
<protein>
    <submittedName>
        <fullName evidence="7">ATP-dependent helicase HrpB</fullName>
    </submittedName>
</protein>
<evidence type="ECO:0000259" key="5">
    <source>
        <dbReference type="PROSITE" id="PS51192"/>
    </source>
</evidence>
<proteinExistence type="predicted"/>
<dbReference type="InterPro" id="IPR014001">
    <property type="entry name" value="Helicase_ATP-bd"/>
</dbReference>
<dbReference type="Pfam" id="PF00271">
    <property type="entry name" value="Helicase_C"/>
    <property type="match status" value="1"/>
</dbReference>
<dbReference type="InterPro" id="IPR049614">
    <property type="entry name" value="HrpB_DEXH"/>
</dbReference>
<feature type="domain" description="Helicase ATP-binding" evidence="5">
    <location>
        <begin position="18"/>
        <end position="182"/>
    </location>
</feature>
<dbReference type="InterPro" id="IPR013689">
    <property type="entry name" value="RNA_helicase_ATP-dep_HrpB_C"/>
</dbReference>
<dbReference type="Pfam" id="PF24473">
    <property type="entry name" value="CON_HrpB"/>
    <property type="match status" value="1"/>
</dbReference>
<dbReference type="GO" id="GO:0005524">
    <property type="term" value="F:ATP binding"/>
    <property type="evidence" value="ECO:0007669"/>
    <property type="project" value="UniProtKB-KW"/>
</dbReference>
<organism evidence="7 8">
    <name type="scientific">Candidatus Thiodiazotropha taylori</name>
    <dbReference type="NCBI Taxonomy" id="2792791"/>
    <lineage>
        <taxon>Bacteria</taxon>
        <taxon>Pseudomonadati</taxon>
        <taxon>Pseudomonadota</taxon>
        <taxon>Gammaproteobacteria</taxon>
        <taxon>Chromatiales</taxon>
        <taxon>Sedimenticolaceae</taxon>
        <taxon>Candidatus Thiodiazotropha</taxon>
    </lineage>
</organism>
<dbReference type="InterPro" id="IPR007502">
    <property type="entry name" value="Helicase-assoc_dom"/>
</dbReference>
<dbReference type="PROSITE" id="PS51192">
    <property type="entry name" value="HELICASE_ATP_BIND_1"/>
    <property type="match status" value="1"/>
</dbReference>
<dbReference type="PIRSF" id="PIRSF005496">
    <property type="entry name" value="ATP_hel_hrpB"/>
    <property type="match status" value="1"/>
</dbReference>
<keyword evidence="1" id="KW-0547">Nucleotide-binding</keyword>
<dbReference type="PANTHER" id="PTHR43519:SF1">
    <property type="entry name" value="ATP-DEPENDENT RNA HELICASE HRPB"/>
    <property type="match status" value="1"/>
</dbReference>
<dbReference type="InterPro" id="IPR011545">
    <property type="entry name" value="DEAD/DEAH_box_helicase_dom"/>
</dbReference>
<dbReference type="Gene3D" id="3.40.50.300">
    <property type="entry name" value="P-loop containing nucleotide triphosphate hydrolases"/>
    <property type="match status" value="2"/>
</dbReference>
<evidence type="ECO:0000313" key="7">
    <source>
        <dbReference type="EMBL" id="MBT2991247.1"/>
    </source>
</evidence>
<dbReference type="InterPro" id="IPR027417">
    <property type="entry name" value="P-loop_NTPase"/>
</dbReference>
<dbReference type="FunFam" id="3.40.50.300:FF:002125">
    <property type="entry name" value="ATP-dependent helicase HrpB"/>
    <property type="match status" value="1"/>
</dbReference>